<feature type="transmembrane region" description="Helical" evidence="1">
    <location>
        <begin position="687"/>
        <end position="712"/>
    </location>
</feature>
<keyword evidence="1" id="KW-0812">Transmembrane</keyword>
<feature type="transmembrane region" description="Helical" evidence="1">
    <location>
        <begin position="401"/>
        <end position="422"/>
    </location>
</feature>
<proteinExistence type="predicted"/>
<keyword evidence="3" id="KW-1185">Reference proteome</keyword>
<dbReference type="RefSeq" id="WP_190353012.1">
    <property type="nucleotide sequence ID" value="NZ_JACJPY010000115.1"/>
</dbReference>
<organism evidence="2 3">
    <name type="scientific">Pseudanabaena cinerea FACHB-1277</name>
    <dbReference type="NCBI Taxonomy" id="2949581"/>
    <lineage>
        <taxon>Bacteria</taxon>
        <taxon>Bacillati</taxon>
        <taxon>Cyanobacteriota</taxon>
        <taxon>Cyanophyceae</taxon>
        <taxon>Pseudanabaenales</taxon>
        <taxon>Pseudanabaenaceae</taxon>
        <taxon>Pseudanabaena</taxon>
        <taxon>Pseudanabaena cinerea</taxon>
    </lineage>
</organism>
<dbReference type="EMBL" id="JACJPY010000115">
    <property type="protein sequence ID" value="MBD2152546.1"/>
    <property type="molecule type" value="Genomic_DNA"/>
</dbReference>
<evidence type="ECO:0000256" key="1">
    <source>
        <dbReference type="SAM" id="Phobius"/>
    </source>
</evidence>
<feature type="transmembrane region" description="Helical" evidence="1">
    <location>
        <begin position="657"/>
        <end position="675"/>
    </location>
</feature>
<evidence type="ECO:0000313" key="3">
    <source>
        <dbReference type="Proteomes" id="UP000631421"/>
    </source>
</evidence>
<accession>A0A926UWK1</accession>
<reference evidence="2" key="1">
    <citation type="journal article" date="2015" name="ISME J.">
        <title>Draft Genome Sequence of Streptomyces incarnatus NRRL8089, which Produces the Nucleoside Antibiotic Sinefungin.</title>
        <authorList>
            <person name="Oshima K."/>
            <person name="Hattori M."/>
            <person name="Shimizu H."/>
            <person name="Fukuda K."/>
            <person name="Nemoto M."/>
            <person name="Inagaki K."/>
            <person name="Tamura T."/>
        </authorList>
    </citation>
    <scope>NUCLEOTIDE SEQUENCE</scope>
    <source>
        <strain evidence="2">FACHB-1277</strain>
    </source>
</reference>
<keyword evidence="1" id="KW-0472">Membrane</keyword>
<reference evidence="2" key="2">
    <citation type="submission" date="2020-08" db="EMBL/GenBank/DDBJ databases">
        <authorList>
            <person name="Chen M."/>
            <person name="Teng W."/>
            <person name="Zhao L."/>
            <person name="Hu C."/>
            <person name="Zhou Y."/>
            <person name="Han B."/>
            <person name="Song L."/>
            <person name="Shu W."/>
        </authorList>
    </citation>
    <scope>NUCLEOTIDE SEQUENCE</scope>
    <source>
        <strain evidence="2">FACHB-1277</strain>
    </source>
</reference>
<name>A0A926UWK1_9CYAN</name>
<feature type="transmembrane region" description="Helical" evidence="1">
    <location>
        <begin position="466"/>
        <end position="484"/>
    </location>
</feature>
<sequence length="751" mass="87206">MTKRIYLKFGSPILLQTSIDALPVTLSIYDEKGRFEEKSSYLSIMPESLSEAFNQWRKNITPNSKGYGNDIRRMRVEAIPEQNISKVSGAVNFQEIANDFKHNLNQWLHISNWFDENGDRDRKIPTTLEKYCQLTEEVQIFVQTEDRKLRGLPWQEADIFTKFFDAHKDTELSISATDFERPDQNQILLVESKIRILAIFGDFKLGLEKEEELLLNLDKYGGAITTLLQPDLKKLEETLQDPKGWHILFFAGHSRSDHNGKIGWVKINDNDELAIGDLTEFIKKLINDKLQLAIFNSCDGLGLANQLTSLNLPYCIVMREEVESPFARRLLEHFLDAFVRKERSIFSAMRFTRDRLREEFDEVHKVFGKSWLPAIVANPEARTLTWDSMFTERRLDKKWEVLLFGIILIAMFSLPLSIFLEFGGFETLKIYAQLYPHLIVYPSIFLGISIYSLYRAICLIRQKGKVFWRFTLGVVIFSIIAVSLDLSSDPILLFEIKPDATSSIQIHQIPENLSRKEFLYIYFDTNNQAVLNQQYIKKSAQEIVKNPSIKQNPNPKYKEFTDFFKTSLKYEHWKSQLSFSRLFYTFVDLAIFLCGFEIFALLIQNWWNPSSVFKSHKYFTYLIFCDASLLLWVPFYSYYTTTIKKLLFNQDMSLGNLAGLVPIFILILLILTLVVTWTQSKTQKHKYIFSTTVILLIICSFLIHIFGGVYFIEKTFGIANESLLITWGGAIALILLPYLGINYFIDAKISE</sequence>
<dbReference type="AlphaFoldDB" id="A0A926UWK1"/>
<feature type="transmembrane region" description="Helical" evidence="1">
    <location>
        <begin position="618"/>
        <end position="637"/>
    </location>
</feature>
<dbReference type="Proteomes" id="UP000631421">
    <property type="component" value="Unassembled WGS sequence"/>
</dbReference>
<protein>
    <recommendedName>
        <fullName evidence="4">CHAT domain-containing protein</fullName>
    </recommendedName>
</protein>
<feature type="transmembrane region" description="Helical" evidence="1">
    <location>
        <begin position="434"/>
        <end position="454"/>
    </location>
</feature>
<feature type="transmembrane region" description="Helical" evidence="1">
    <location>
        <begin position="724"/>
        <end position="745"/>
    </location>
</feature>
<keyword evidence="1" id="KW-1133">Transmembrane helix</keyword>
<gene>
    <name evidence="2" type="ORF">H6F44_20840</name>
</gene>
<comment type="caution">
    <text evidence="2">The sequence shown here is derived from an EMBL/GenBank/DDBJ whole genome shotgun (WGS) entry which is preliminary data.</text>
</comment>
<evidence type="ECO:0000313" key="2">
    <source>
        <dbReference type="EMBL" id="MBD2152546.1"/>
    </source>
</evidence>
<evidence type="ECO:0008006" key="4">
    <source>
        <dbReference type="Google" id="ProtNLM"/>
    </source>
</evidence>
<feature type="transmembrane region" description="Helical" evidence="1">
    <location>
        <begin position="582"/>
        <end position="606"/>
    </location>
</feature>